<feature type="region of interest" description="Disordered" evidence="2">
    <location>
        <begin position="1"/>
        <end position="67"/>
    </location>
</feature>
<dbReference type="GO" id="GO:0022857">
    <property type="term" value="F:transmembrane transporter activity"/>
    <property type="evidence" value="ECO:0007669"/>
    <property type="project" value="InterPro"/>
</dbReference>
<feature type="transmembrane region" description="Helical" evidence="3">
    <location>
        <begin position="950"/>
        <end position="970"/>
    </location>
</feature>
<dbReference type="Proteomes" id="UP000663861">
    <property type="component" value="Unassembled WGS sequence"/>
</dbReference>
<dbReference type="SUPFAM" id="SSF52540">
    <property type="entry name" value="P-loop containing nucleoside triphosphate hydrolases"/>
    <property type="match status" value="1"/>
</dbReference>
<evidence type="ECO:0000256" key="1">
    <source>
        <dbReference type="ARBA" id="ARBA00004141"/>
    </source>
</evidence>
<proteinExistence type="predicted"/>
<sequence length="1342" mass="147167">MPPEEVIKGEADDNESHRLLGNVQRDGTVGPPINLPECPRTALGGANSTEGSSLTSNPHTFPPSEPNSLAKLEMKPIFVPSPWPTYLTLPKQSYDIYASAADVNYTPQTALEQAFLMLKSVEDCTKQLNTHTKLRKIMWRKKISELKAYKHGHTTIAICGGTGAGKSSLINAVLDAQILPTSDSRACTSAVVEIGYHRHPFYSAEVDFITRDELRTDMETISGDVQSKLNPDDDPQFDAEFITHEKVAWQRTHATFPSLSREELAARNLDEIIDSDERVASVLGSTTRLEGRTLPEFRDVISPYITAEPESHQSTGPQLWSLVKRVRLYVKAAALESGSRLVDLPGTGDVNEARNRVAADYLKEADYIWIVASIKRAADESAAGDLIDENLKTDLRLYTRYDHQHVAFIATHTDQVSESDIIKSLGLHQDPDLLEIQAKLTNIREALRQGKSEAQTPTGQLEVLRLQNRRTELKKQRRRTLARKRNEHMKQVIQRKFRAGVARLEPNPHLGNSSAPTSTIGDDCLDVPVFTCSAFDYAGINMEDDYDPICFDQVEDTEIPRLQNHCYELGLPAQREPVLQMFQGLENLLCRLREYAGADGHHNYADGLTLANKWESDIPSVSDQASFLSIINGISMAEYGQKDETNKPSLRSVVEHAISHNARDSCKKGFSYEVCQVMKNVTEECVKYLKQEIRGALEDLFVKGAAEAEAEALATHDLFAPPITHWATYRATLRRNGEFKRNLNEKLVAPITQRQLEVWPGTFRKPLLAPMANEAKLQIEKVLSQVKQSSPLAIQALCERQCHVALQEAQATIHEIERGLKKLIIREQRALSKFLVPSVREILGPAYRAAVEIRGRGSTGKQKAGTPILLSLALLTRLMEKLDYIPESIGLILPVALNEVACQAEVNLASLWQIPQLSKEDIEKRKEFVYSAYAPQLGQKLNLNHTQLNVIGIAGNIGVYFFAPVSGWIADRRGPKIPLFAASALLFLGYGGISFLFSNTIPQGNIPNSWPLTPLVSALTLCSFATGVAGSAGIISAMNAGVRVTEDKYHASTTGGINSAFGLSAFFFSALSREFFPGRTGAFLSVLCFGTGGAVLLGAILVRPPVGRIRLEDSQETGEEAEEAEEIDREEEQRPLWTEHTPLRAGTVDESILYGERNPWASQAATPSVSGAATPDASNSRVGKVEEVHGLALFGSLDFLIIFGIVGCLGGPGLMYINNVGSIVQALFAAVGEGWILSEGSQLKSPGFLADHLSHTHTIPRTSCLLISATIGITAISLLLNLTDVSGLWIVSALWGMGYGTVFALFPALVLERFGIEHFAQNAGLMGIAAVCTLSCLDEAGI</sequence>
<keyword evidence="3" id="KW-0472">Membrane</keyword>
<reference evidence="5" key="1">
    <citation type="submission" date="2021-01" db="EMBL/GenBank/DDBJ databases">
        <authorList>
            <person name="Kaushik A."/>
        </authorList>
    </citation>
    <scope>NUCLEOTIDE SEQUENCE</scope>
    <source>
        <strain evidence="5">AG4-RS23</strain>
    </source>
</reference>
<dbReference type="EMBL" id="CAJMWY010000798">
    <property type="protein sequence ID" value="CAE6447560.1"/>
    <property type="molecule type" value="Genomic_DNA"/>
</dbReference>
<comment type="subcellular location">
    <subcellularLocation>
        <location evidence="1">Membrane</location>
        <topology evidence="1">Multi-pass membrane protein</topology>
    </subcellularLocation>
</comment>
<feature type="transmembrane region" description="Helical" evidence="3">
    <location>
        <begin position="1288"/>
        <end position="1311"/>
    </location>
</feature>
<feature type="transmembrane region" description="Helical" evidence="3">
    <location>
        <begin position="1259"/>
        <end position="1282"/>
    </location>
</feature>
<evidence type="ECO:0000259" key="4">
    <source>
        <dbReference type="Pfam" id="PF00350"/>
    </source>
</evidence>
<evidence type="ECO:0000313" key="5">
    <source>
        <dbReference type="EMBL" id="CAE6447560.1"/>
    </source>
</evidence>
<feature type="compositionally biased region" description="Basic and acidic residues" evidence="2">
    <location>
        <begin position="1"/>
        <end position="18"/>
    </location>
</feature>
<name>A0A8H3B461_9AGAM</name>
<accession>A0A8H3B461</accession>
<evidence type="ECO:0000256" key="3">
    <source>
        <dbReference type="SAM" id="Phobius"/>
    </source>
</evidence>
<dbReference type="Gene3D" id="3.40.50.300">
    <property type="entry name" value="P-loop containing nucleotide triphosphate hydrolases"/>
    <property type="match status" value="1"/>
</dbReference>
<dbReference type="InterPro" id="IPR027417">
    <property type="entry name" value="P-loop_NTPase"/>
</dbReference>
<dbReference type="SUPFAM" id="SSF103473">
    <property type="entry name" value="MFS general substrate transporter"/>
    <property type="match status" value="1"/>
</dbReference>
<dbReference type="InterPro" id="IPR011701">
    <property type="entry name" value="MFS"/>
</dbReference>
<feature type="compositionally biased region" description="Polar residues" evidence="2">
    <location>
        <begin position="46"/>
        <end position="59"/>
    </location>
</feature>
<feature type="domain" description="Dynamin N-terminal" evidence="4">
    <location>
        <begin position="156"/>
        <end position="395"/>
    </location>
</feature>
<dbReference type="GO" id="GO:0016020">
    <property type="term" value="C:membrane"/>
    <property type="evidence" value="ECO:0007669"/>
    <property type="project" value="UniProtKB-SubCell"/>
</dbReference>
<feature type="transmembrane region" description="Helical" evidence="3">
    <location>
        <begin position="977"/>
        <end position="997"/>
    </location>
</feature>
<organism evidence="5 6">
    <name type="scientific">Rhizoctonia solani</name>
    <dbReference type="NCBI Taxonomy" id="456999"/>
    <lineage>
        <taxon>Eukaryota</taxon>
        <taxon>Fungi</taxon>
        <taxon>Dikarya</taxon>
        <taxon>Basidiomycota</taxon>
        <taxon>Agaricomycotina</taxon>
        <taxon>Agaricomycetes</taxon>
        <taxon>Cantharellales</taxon>
        <taxon>Ceratobasidiaceae</taxon>
        <taxon>Rhizoctonia</taxon>
    </lineage>
</organism>
<dbReference type="InterPro" id="IPR045063">
    <property type="entry name" value="Dynamin_N"/>
</dbReference>
<protein>
    <recommendedName>
        <fullName evidence="4">Dynamin N-terminal domain-containing protein</fullName>
    </recommendedName>
</protein>
<feature type="transmembrane region" description="Helical" evidence="3">
    <location>
        <begin position="1191"/>
        <end position="1214"/>
    </location>
</feature>
<comment type="caution">
    <text evidence="5">The sequence shown here is derived from an EMBL/GenBank/DDBJ whole genome shotgun (WGS) entry which is preliminary data.</text>
</comment>
<dbReference type="Gene3D" id="1.20.1250.20">
    <property type="entry name" value="MFS general substrate transporter like domains"/>
    <property type="match status" value="1"/>
</dbReference>
<feature type="compositionally biased region" description="Acidic residues" evidence="2">
    <location>
        <begin position="1114"/>
        <end position="1130"/>
    </location>
</feature>
<feature type="transmembrane region" description="Helical" evidence="3">
    <location>
        <begin position="1082"/>
        <end position="1102"/>
    </location>
</feature>
<keyword evidence="3" id="KW-0812">Transmembrane</keyword>
<evidence type="ECO:0000313" key="6">
    <source>
        <dbReference type="Proteomes" id="UP000663861"/>
    </source>
</evidence>
<dbReference type="PANTHER" id="PTHR36681">
    <property type="entry name" value="NUCLEAR GTPASE, GERMINAL CENTER-ASSOCIATED, TANDEM DUPLICATE 3"/>
    <property type="match status" value="1"/>
</dbReference>
<gene>
    <name evidence="5" type="ORF">RDB_LOCUS50132</name>
</gene>
<dbReference type="Pfam" id="PF00350">
    <property type="entry name" value="Dynamin_N"/>
    <property type="match status" value="1"/>
</dbReference>
<dbReference type="InterPro" id="IPR036259">
    <property type="entry name" value="MFS_trans_sf"/>
</dbReference>
<feature type="transmembrane region" description="Helical" evidence="3">
    <location>
        <begin position="1017"/>
        <end position="1037"/>
    </location>
</feature>
<feature type="region of interest" description="Disordered" evidence="2">
    <location>
        <begin position="1111"/>
        <end position="1140"/>
    </location>
</feature>
<feature type="transmembrane region" description="Helical" evidence="3">
    <location>
        <begin position="1049"/>
        <end position="1070"/>
    </location>
</feature>
<evidence type="ECO:0000256" key="2">
    <source>
        <dbReference type="SAM" id="MobiDB-lite"/>
    </source>
</evidence>
<dbReference type="Pfam" id="PF07690">
    <property type="entry name" value="MFS_1"/>
    <property type="match status" value="1"/>
</dbReference>
<keyword evidence="3" id="KW-1133">Transmembrane helix</keyword>
<dbReference type="PANTHER" id="PTHR36681:SF3">
    <property type="entry name" value="NUCLEAR GTPASE, GERMINAL CENTER-ASSOCIATED, TANDEM DUPLICATE 3"/>
    <property type="match status" value="1"/>
</dbReference>